<keyword evidence="5 10" id="KW-0863">Zinc-finger</keyword>
<feature type="domain" description="C2H2-type" evidence="11">
    <location>
        <begin position="354"/>
        <end position="374"/>
    </location>
</feature>
<dbReference type="FunFam" id="3.30.160.60:FF:000495">
    <property type="entry name" value="zinc finger protein 668"/>
    <property type="match status" value="1"/>
</dbReference>
<dbReference type="Proteomes" id="UP001318040">
    <property type="component" value="Chromosome 25"/>
</dbReference>
<feature type="domain" description="C2H2-type" evidence="11">
    <location>
        <begin position="186"/>
        <end position="213"/>
    </location>
</feature>
<keyword evidence="7" id="KW-0805">Transcription regulation</keyword>
<evidence type="ECO:0000256" key="4">
    <source>
        <dbReference type="ARBA" id="ARBA00022737"/>
    </source>
</evidence>
<dbReference type="GO" id="GO:0005634">
    <property type="term" value="C:nucleus"/>
    <property type="evidence" value="ECO:0007669"/>
    <property type="project" value="UniProtKB-SubCell"/>
</dbReference>
<dbReference type="GO" id="GO:0000981">
    <property type="term" value="F:DNA-binding transcription factor activity, RNA polymerase II-specific"/>
    <property type="evidence" value="ECO:0007669"/>
    <property type="project" value="TreeGrafter"/>
</dbReference>
<dbReference type="GO" id="GO:0008270">
    <property type="term" value="F:zinc ion binding"/>
    <property type="evidence" value="ECO:0007669"/>
    <property type="project" value="UniProtKB-KW"/>
</dbReference>
<dbReference type="PROSITE" id="PS00028">
    <property type="entry name" value="ZINC_FINGER_C2H2_1"/>
    <property type="match status" value="7"/>
</dbReference>
<protein>
    <submittedName>
        <fullName evidence="13">Gastrula zinc finger protein XlCGF17.1-like isoform X2</fullName>
    </submittedName>
</protein>
<feature type="domain" description="C2H2-type" evidence="11">
    <location>
        <begin position="326"/>
        <end position="353"/>
    </location>
</feature>
<dbReference type="PANTHER" id="PTHR24394:SF29">
    <property type="entry name" value="MYONEURIN"/>
    <property type="match status" value="1"/>
</dbReference>
<dbReference type="PROSITE" id="PS50157">
    <property type="entry name" value="ZINC_FINGER_C2H2_2"/>
    <property type="match status" value="8"/>
</dbReference>
<keyword evidence="12" id="KW-1185">Reference proteome</keyword>
<keyword evidence="3" id="KW-0479">Metal-binding</keyword>
<gene>
    <name evidence="13" type="primary">LOC116945764</name>
</gene>
<feature type="domain" description="C2H2-type" evidence="11">
    <location>
        <begin position="270"/>
        <end position="297"/>
    </location>
</feature>
<evidence type="ECO:0000256" key="7">
    <source>
        <dbReference type="ARBA" id="ARBA00023015"/>
    </source>
</evidence>
<dbReference type="RefSeq" id="XP_032816185.1">
    <property type="nucleotide sequence ID" value="XM_032960294.1"/>
</dbReference>
<dbReference type="Gene3D" id="3.30.160.60">
    <property type="entry name" value="Classic Zinc Finger"/>
    <property type="match status" value="8"/>
</dbReference>
<dbReference type="InterPro" id="IPR036236">
    <property type="entry name" value="Znf_C2H2_sf"/>
</dbReference>
<dbReference type="FunFam" id="3.30.160.60:FF:000688">
    <property type="entry name" value="zinc finger protein 197 isoform X1"/>
    <property type="match status" value="1"/>
</dbReference>
<evidence type="ECO:0000256" key="3">
    <source>
        <dbReference type="ARBA" id="ARBA00022723"/>
    </source>
</evidence>
<sequence>MALSLQRLKCSRTCKASSLAHQSRWKEMTPMTPVWVVVRATRFHMRLTNSKLWEFRTMMSSTDVKLEDGEIEGKYLSLSHFNYFQETFSDSSLEDEQQGLECVGKIGGGGGVEDHIIETNEGKDSAEYQQLLERGEACGEARQVIPSQEGKTGDIRPYRCTDCERVFPQRYQLKCHVREHTGEMPFVCEECGRSFHTLSTFTVHRRRHTGEKPYACEVCGKAFVSVACLRLHTRTHTGERPYVCDVCGRAFALKCALTVHQRTHTGKRPYVCEFCGKAFVVASALTVHRRIHTGERPVTCQRCGAAFVSSSGLAKHMTSHTGEKKFVCKECGKAFARSSYLTQHVRMHTGEKPCVCSRCGKAFKQYAGLNYHKKKCLIGCVS</sequence>
<evidence type="ECO:0000256" key="5">
    <source>
        <dbReference type="ARBA" id="ARBA00022771"/>
    </source>
</evidence>
<feature type="domain" description="C2H2-type" evidence="11">
    <location>
        <begin position="158"/>
        <end position="185"/>
    </location>
</feature>
<evidence type="ECO:0000256" key="1">
    <source>
        <dbReference type="ARBA" id="ARBA00004123"/>
    </source>
</evidence>
<reference evidence="13" key="1">
    <citation type="submission" date="2025-08" db="UniProtKB">
        <authorList>
            <consortium name="RefSeq"/>
        </authorList>
    </citation>
    <scope>IDENTIFICATION</scope>
    <source>
        <tissue evidence="13">Sperm</tissue>
    </source>
</reference>
<feature type="domain" description="C2H2-type" evidence="11">
    <location>
        <begin position="298"/>
        <end position="325"/>
    </location>
</feature>
<name>A0AAJ7WZX8_PETMA</name>
<comment type="subcellular location">
    <subcellularLocation>
        <location evidence="1">Nucleus</location>
    </subcellularLocation>
</comment>
<keyword evidence="4" id="KW-0677">Repeat</keyword>
<dbReference type="AlphaFoldDB" id="A0AAJ7WZX8"/>
<evidence type="ECO:0000256" key="8">
    <source>
        <dbReference type="ARBA" id="ARBA00023163"/>
    </source>
</evidence>
<feature type="domain" description="C2H2-type" evidence="11">
    <location>
        <begin position="242"/>
        <end position="269"/>
    </location>
</feature>
<evidence type="ECO:0000256" key="9">
    <source>
        <dbReference type="ARBA" id="ARBA00023242"/>
    </source>
</evidence>
<evidence type="ECO:0000256" key="6">
    <source>
        <dbReference type="ARBA" id="ARBA00022833"/>
    </source>
</evidence>
<dbReference type="FunFam" id="3.30.160.60:FF:000446">
    <property type="entry name" value="Zinc finger protein"/>
    <property type="match status" value="1"/>
</dbReference>
<evidence type="ECO:0000313" key="12">
    <source>
        <dbReference type="Proteomes" id="UP001318040"/>
    </source>
</evidence>
<keyword evidence="9" id="KW-0539">Nucleus</keyword>
<proteinExistence type="inferred from homology"/>
<accession>A0AAJ7WZX8</accession>
<organism evidence="12 13">
    <name type="scientific">Petromyzon marinus</name>
    <name type="common">Sea lamprey</name>
    <dbReference type="NCBI Taxonomy" id="7757"/>
    <lineage>
        <taxon>Eukaryota</taxon>
        <taxon>Metazoa</taxon>
        <taxon>Chordata</taxon>
        <taxon>Craniata</taxon>
        <taxon>Vertebrata</taxon>
        <taxon>Cyclostomata</taxon>
        <taxon>Hyperoartia</taxon>
        <taxon>Petromyzontiformes</taxon>
        <taxon>Petromyzontidae</taxon>
        <taxon>Petromyzon</taxon>
    </lineage>
</organism>
<comment type="similarity">
    <text evidence="2">Belongs to the krueppel C2H2-type zinc-finger protein family.</text>
</comment>
<dbReference type="PANTHER" id="PTHR24394">
    <property type="entry name" value="ZINC FINGER PROTEIN"/>
    <property type="match status" value="1"/>
</dbReference>
<dbReference type="FunFam" id="3.30.160.60:FF:000478">
    <property type="entry name" value="Zinc finger protein 133"/>
    <property type="match status" value="1"/>
</dbReference>
<evidence type="ECO:0000256" key="2">
    <source>
        <dbReference type="ARBA" id="ARBA00006991"/>
    </source>
</evidence>
<dbReference type="FunFam" id="3.30.160.60:FF:002343">
    <property type="entry name" value="Zinc finger protein 33A"/>
    <property type="match status" value="2"/>
</dbReference>
<dbReference type="InterPro" id="IPR013087">
    <property type="entry name" value="Znf_C2H2_type"/>
</dbReference>
<dbReference type="Pfam" id="PF00096">
    <property type="entry name" value="zf-C2H2"/>
    <property type="match status" value="7"/>
</dbReference>
<keyword evidence="8" id="KW-0804">Transcription</keyword>
<evidence type="ECO:0000259" key="11">
    <source>
        <dbReference type="PROSITE" id="PS50157"/>
    </source>
</evidence>
<keyword evidence="6" id="KW-0862">Zinc</keyword>
<dbReference type="SUPFAM" id="SSF57667">
    <property type="entry name" value="beta-beta-alpha zinc fingers"/>
    <property type="match status" value="4"/>
</dbReference>
<dbReference type="GeneID" id="116945764"/>
<dbReference type="FunFam" id="3.30.160.60:FF:001158">
    <property type="entry name" value="zinc finger protein 22"/>
    <property type="match status" value="1"/>
</dbReference>
<dbReference type="SMART" id="SM00355">
    <property type="entry name" value="ZnF_C2H2"/>
    <property type="match status" value="8"/>
</dbReference>
<evidence type="ECO:0000313" key="13">
    <source>
        <dbReference type="RefSeq" id="XP_032816185.1"/>
    </source>
</evidence>
<evidence type="ECO:0000256" key="10">
    <source>
        <dbReference type="PROSITE-ProRule" id="PRU00042"/>
    </source>
</evidence>
<feature type="domain" description="C2H2-type" evidence="11">
    <location>
        <begin position="214"/>
        <end position="241"/>
    </location>
</feature>